<dbReference type="InterPro" id="IPR017972">
    <property type="entry name" value="Cyt_P450_CS"/>
</dbReference>
<keyword evidence="7" id="KW-0503">Monooxygenase</keyword>
<keyword evidence="4 8" id="KW-0479">Metal-binding</keyword>
<dbReference type="GO" id="GO:0005506">
    <property type="term" value="F:iron ion binding"/>
    <property type="evidence" value="ECO:0007669"/>
    <property type="project" value="InterPro"/>
</dbReference>
<keyword evidence="9" id="KW-0472">Membrane</keyword>
<feature type="transmembrane region" description="Helical" evidence="9">
    <location>
        <begin position="1067"/>
        <end position="1087"/>
    </location>
</feature>
<dbReference type="GO" id="GO:0020037">
    <property type="term" value="F:heme binding"/>
    <property type="evidence" value="ECO:0007669"/>
    <property type="project" value="InterPro"/>
</dbReference>
<keyword evidence="3 8" id="KW-0349">Heme</keyword>
<dbReference type="Pfam" id="PF00106">
    <property type="entry name" value="adh_short"/>
    <property type="match status" value="3"/>
</dbReference>
<keyword evidence="6 8" id="KW-0408">Iron</keyword>
<proteinExistence type="inferred from homology"/>
<evidence type="ECO:0000256" key="4">
    <source>
        <dbReference type="ARBA" id="ARBA00022723"/>
    </source>
</evidence>
<dbReference type="PRINTS" id="PR00464">
    <property type="entry name" value="EP450II"/>
</dbReference>
<dbReference type="InterPro" id="IPR002402">
    <property type="entry name" value="Cyt_P450_E_grp-II"/>
</dbReference>
<dbReference type="CDD" id="cd11056">
    <property type="entry name" value="CYP6-like"/>
    <property type="match status" value="1"/>
</dbReference>
<accession>A0A1J1I2A5</accession>
<evidence type="ECO:0000256" key="6">
    <source>
        <dbReference type="ARBA" id="ARBA00023004"/>
    </source>
</evidence>
<dbReference type="InterPro" id="IPR036291">
    <property type="entry name" value="NAD(P)-bd_dom_sf"/>
</dbReference>
<name>A0A1J1I2A5_9DIPT</name>
<dbReference type="GO" id="GO:0004497">
    <property type="term" value="F:monooxygenase activity"/>
    <property type="evidence" value="ECO:0007669"/>
    <property type="project" value="UniProtKB-KW"/>
</dbReference>
<evidence type="ECO:0000256" key="5">
    <source>
        <dbReference type="ARBA" id="ARBA00023002"/>
    </source>
</evidence>
<dbReference type="PANTHER" id="PTHR43157:SF31">
    <property type="entry name" value="PHOSPHATIDYLINOSITOL-GLYCAN BIOSYNTHESIS CLASS F PROTEIN"/>
    <property type="match status" value="1"/>
</dbReference>
<dbReference type="Pfam" id="PF00067">
    <property type="entry name" value="p450"/>
    <property type="match status" value="2"/>
</dbReference>
<evidence type="ECO:0000256" key="3">
    <source>
        <dbReference type="ARBA" id="ARBA00022617"/>
    </source>
</evidence>
<gene>
    <name evidence="10" type="ORF">CLUMA_CG007977</name>
</gene>
<sequence>MGIFLALVIATVVTLYWFFKRTFNYWSNLGIQQFPTTFPEGNFKGVGKTQSIAEFTVNYYRKTKEINARFSGLYMLIRPSLLIVDLDLIKTILIKDFNVFPNRGNFHNEKDDPISAHLFNLEDDPWRNLRQKLTPTFTSGKLKMMFGTISEVADKLLQVIDRQIEATGQLEVKDTLARFTTDVIGTTAFGIDCSSLEDKNSKFYEMGTKIFNTPGPFVKRILMNLFKETSKKLGVKPVPEDISSFYLEITKQTVEYQKARQSVKDAMKKHENQLNYDSVADMDYLEQCVDETLRKYPVVVNLQRTSREDYRIPDSDVNLPKGSSIVIPVYAIHHDASIYPEPEKFIPDRFTTEEKAKRHPCAYIPFGEGPRICIGMRFGIVETKLGLAKLLLNYKFTLDRSKTSVPLKISPTQFVLTPTETIMSSLKHDFGIQYAGMISNIEDILLTWKDRVTLSKSPSKVAVLTGGNRGIGIHVLKKLLECDMNVVLGVRDPIASKKAVEDFIKDSTMKGKVFYEKCDTGDLSSVKNFAKNIQDKFSAIHILINNAGILFVPYQKTNDGFESQMAVNYLGHFMLTHLLMPQLIAGSLNSDGKNSRVVNVSSCANEVGRLNYDDFNYDKYYHSGLAYGDSKLAQIAFTKHLDNLCRENNWKVQCHAAHPGIVDTEIYKHSVWSSLKYTAERGSRTVVYAAISPDLEDAGGNYLNNCRISKPNKIVNNKDECKKFFDFTCNMLGIEDFGKKWRKLKFEARMSVNGMIGSTIDLFYKSFDNVVLYPKPNKVAVITGGNRGLGLAVIQKFLECDMTVVMGVRNPEESRRSVEKAFEKLSLKGKVLYEKCDTGDMSSVRSFAKSVKEKYSAIHVLVNNAGILSVPRVITKDGFVSQMAVNYLGHFLLNHLLMPQVIAGSTKEQSSRIVSITSCVHSIGEIRYDDFTYANYYRFGMVYSDSKLAQVMFSSYLQYICKQNNWNVQAHSAHPGIVNTDIFSKSFMGPWAKLPILKHWFKSPERGSRAVVYAAISPDLEGKPGTYISNCRISKPHWKGSDPIACKKLFDFTCALLNIRSFGTSQMGLLALVIILIILITAILKFYKTDEFPKKWRKLKFEARMSWVGISGSTIDLFYRSVDNVVLYPKPNKVAVITGGNRGLGLAVIQKFLECDMTVVMGVRNPEESRRSVEKAFEKLSLKGKVLYEKCDTGDMSSVRSFAKSVKEKYSAINILVNNAGILASPRVLTKDGFISQMAVNYIGHFLLTHLLLPQLIAGSTKEEKARVVNVASSVHCIGEIRYDDFIYENYYRFGMAYSDSKLAQAMFTFHLQKICREHNWNVQVHSAHPGMVITDIFNKSFMGPWSKLPILHNWFKSPEQGSRSVVYAAISPDLEGKSGTYISNCQIITPHKKASDQKE</sequence>
<keyword evidence="11" id="KW-1185">Reference proteome</keyword>
<keyword evidence="5" id="KW-0560">Oxidoreductase</keyword>
<reference evidence="10 11" key="1">
    <citation type="submission" date="2015-04" db="EMBL/GenBank/DDBJ databases">
        <authorList>
            <person name="Syromyatnikov M.Y."/>
            <person name="Popov V.N."/>
        </authorList>
    </citation>
    <scope>NUCLEOTIDE SEQUENCE [LARGE SCALE GENOMIC DNA]</scope>
</reference>
<dbReference type="EMBL" id="CVRI01000039">
    <property type="protein sequence ID" value="CRK94471.1"/>
    <property type="molecule type" value="Genomic_DNA"/>
</dbReference>
<keyword evidence="9" id="KW-0812">Transmembrane</keyword>
<dbReference type="PROSITE" id="PS00086">
    <property type="entry name" value="CYTOCHROME_P450"/>
    <property type="match status" value="1"/>
</dbReference>
<dbReference type="GO" id="GO:0016705">
    <property type="term" value="F:oxidoreductase activity, acting on paired donors, with incorporation or reduction of molecular oxygen"/>
    <property type="evidence" value="ECO:0007669"/>
    <property type="project" value="InterPro"/>
</dbReference>
<dbReference type="OrthoDB" id="2789670at2759"/>
<dbReference type="STRING" id="568069.A0A1J1I2A5"/>
<dbReference type="SUPFAM" id="SSF48264">
    <property type="entry name" value="Cytochrome P450"/>
    <property type="match status" value="1"/>
</dbReference>
<evidence type="ECO:0000313" key="11">
    <source>
        <dbReference type="Proteomes" id="UP000183832"/>
    </source>
</evidence>
<comment type="cofactor">
    <cofactor evidence="1 8">
        <name>heme</name>
        <dbReference type="ChEBI" id="CHEBI:30413"/>
    </cofactor>
</comment>
<dbReference type="PANTHER" id="PTHR43157">
    <property type="entry name" value="PHOSPHATIDYLINOSITOL-GLYCAN BIOSYNTHESIS CLASS F PROTEIN-RELATED"/>
    <property type="match status" value="1"/>
</dbReference>
<dbReference type="Gene3D" id="1.10.630.10">
    <property type="entry name" value="Cytochrome P450"/>
    <property type="match status" value="2"/>
</dbReference>
<organism evidence="10 11">
    <name type="scientific">Clunio marinus</name>
    <dbReference type="NCBI Taxonomy" id="568069"/>
    <lineage>
        <taxon>Eukaryota</taxon>
        <taxon>Metazoa</taxon>
        <taxon>Ecdysozoa</taxon>
        <taxon>Arthropoda</taxon>
        <taxon>Hexapoda</taxon>
        <taxon>Insecta</taxon>
        <taxon>Pterygota</taxon>
        <taxon>Neoptera</taxon>
        <taxon>Endopterygota</taxon>
        <taxon>Diptera</taxon>
        <taxon>Nematocera</taxon>
        <taxon>Chironomoidea</taxon>
        <taxon>Chironomidae</taxon>
        <taxon>Clunio</taxon>
    </lineage>
</organism>
<evidence type="ECO:0000256" key="2">
    <source>
        <dbReference type="ARBA" id="ARBA00010617"/>
    </source>
</evidence>
<dbReference type="InterPro" id="IPR002347">
    <property type="entry name" value="SDR_fam"/>
</dbReference>
<dbReference type="Proteomes" id="UP000183832">
    <property type="component" value="Unassembled WGS sequence"/>
</dbReference>
<evidence type="ECO:0000256" key="7">
    <source>
        <dbReference type="ARBA" id="ARBA00023033"/>
    </source>
</evidence>
<evidence type="ECO:0000313" key="10">
    <source>
        <dbReference type="EMBL" id="CRK94471.1"/>
    </source>
</evidence>
<dbReference type="SUPFAM" id="SSF51735">
    <property type="entry name" value="NAD(P)-binding Rossmann-fold domains"/>
    <property type="match status" value="3"/>
</dbReference>
<evidence type="ECO:0000256" key="1">
    <source>
        <dbReference type="ARBA" id="ARBA00001971"/>
    </source>
</evidence>
<comment type="similarity">
    <text evidence="2">Belongs to the cytochrome P450 family.</text>
</comment>
<dbReference type="InterPro" id="IPR001128">
    <property type="entry name" value="Cyt_P450"/>
</dbReference>
<dbReference type="Gene3D" id="3.40.50.720">
    <property type="entry name" value="NAD(P)-binding Rossmann-like Domain"/>
    <property type="match status" value="3"/>
</dbReference>
<keyword evidence="9" id="KW-1133">Transmembrane helix</keyword>
<feature type="binding site" description="axial binding residue" evidence="8">
    <location>
        <position position="373"/>
    </location>
    <ligand>
        <name>heme</name>
        <dbReference type="ChEBI" id="CHEBI:30413"/>
    </ligand>
    <ligandPart>
        <name>Fe</name>
        <dbReference type="ChEBI" id="CHEBI:18248"/>
    </ligandPart>
</feature>
<evidence type="ECO:0000256" key="8">
    <source>
        <dbReference type="PIRSR" id="PIRSR602402-1"/>
    </source>
</evidence>
<protein>
    <submittedName>
        <fullName evidence="10">CLUMA_CG007977, isoform A</fullName>
    </submittedName>
</protein>
<evidence type="ECO:0000256" key="9">
    <source>
        <dbReference type="SAM" id="Phobius"/>
    </source>
</evidence>
<dbReference type="InterPro" id="IPR036396">
    <property type="entry name" value="Cyt_P450_sf"/>
</dbReference>